<organism evidence="2 3">
    <name type="scientific">Desulfolithobacter dissulfuricans</name>
    <dbReference type="NCBI Taxonomy" id="2795293"/>
    <lineage>
        <taxon>Bacteria</taxon>
        <taxon>Pseudomonadati</taxon>
        <taxon>Thermodesulfobacteriota</taxon>
        <taxon>Desulfobulbia</taxon>
        <taxon>Desulfobulbales</taxon>
        <taxon>Desulfobulbaceae</taxon>
        <taxon>Desulfolithobacter</taxon>
    </lineage>
</organism>
<sequence length="76" mass="8736">MPTQTKKERNIQPTSIEPPAKLYPRKKKKEKLSDLKGADIGSNTQAMNYRGVIRFVFLLMPVNVHPRDWASWQSAP</sequence>
<feature type="region of interest" description="Disordered" evidence="1">
    <location>
        <begin position="1"/>
        <end position="34"/>
    </location>
</feature>
<feature type="compositionally biased region" description="Basic and acidic residues" evidence="1">
    <location>
        <begin position="1"/>
        <end position="10"/>
    </location>
</feature>
<dbReference type="AlphaFoldDB" id="A0A915XHL5"/>
<evidence type="ECO:0000256" key="1">
    <source>
        <dbReference type="SAM" id="MobiDB-lite"/>
    </source>
</evidence>
<reference evidence="2" key="1">
    <citation type="submission" date="2020-12" db="EMBL/GenBank/DDBJ databases">
        <title>Desulfobium dissulfuricans gen. nov., sp. nov., a novel mesophilic, sulfate-reducing bacterium isolated from a deep-sea hydrothermal vent.</title>
        <authorList>
            <person name="Hashimoto Y."/>
            <person name="Tame A."/>
            <person name="Sawayama S."/>
            <person name="Miyazaki J."/>
            <person name="Takai K."/>
            <person name="Nakagawa S."/>
        </authorList>
    </citation>
    <scope>NUCLEOTIDE SEQUENCE</scope>
    <source>
        <strain evidence="2">GF1</strain>
    </source>
</reference>
<dbReference type="EMBL" id="AP024233">
    <property type="protein sequence ID" value="BCO08185.1"/>
    <property type="molecule type" value="Genomic_DNA"/>
</dbReference>
<name>A0A915XHL5_9BACT</name>
<dbReference type="Proteomes" id="UP001063350">
    <property type="component" value="Chromosome"/>
</dbReference>
<accession>A0A915XHL5</accession>
<evidence type="ECO:0000313" key="3">
    <source>
        <dbReference type="Proteomes" id="UP001063350"/>
    </source>
</evidence>
<protein>
    <submittedName>
        <fullName evidence="2">Uncharacterized protein</fullName>
    </submittedName>
</protein>
<dbReference type="KEGG" id="ddu:GF1_05610"/>
<gene>
    <name evidence="2" type="ORF">GF1_05610</name>
</gene>
<keyword evidence="3" id="KW-1185">Reference proteome</keyword>
<evidence type="ECO:0000313" key="2">
    <source>
        <dbReference type="EMBL" id="BCO08185.1"/>
    </source>
</evidence>
<proteinExistence type="predicted"/>